<evidence type="ECO:0000256" key="3">
    <source>
        <dbReference type="ARBA" id="ARBA00022452"/>
    </source>
</evidence>
<gene>
    <name evidence="9" type="ORF">GCM10007940_04760</name>
</gene>
<dbReference type="GO" id="GO:0009279">
    <property type="term" value="C:cell outer membrane"/>
    <property type="evidence" value="ECO:0007669"/>
    <property type="project" value="UniProtKB-SubCell"/>
</dbReference>
<evidence type="ECO:0000256" key="4">
    <source>
        <dbReference type="ARBA" id="ARBA00022692"/>
    </source>
</evidence>
<reference evidence="9" key="2">
    <citation type="submission" date="2023-01" db="EMBL/GenBank/DDBJ databases">
        <title>Draft genome sequence of Portibacter lacus strain NBRC 108769.</title>
        <authorList>
            <person name="Sun Q."/>
            <person name="Mori K."/>
        </authorList>
    </citation>
    <scope>NUCLEOTIDE SEQUENCE</scope>
    <source>
        <strain evidence="9">NBRC 108769</strain>
    </source>
</reference>
<accession>A0AA37SMX1</accession>
<protein>
    <submittedName>
        <fullName evidence="9">SusC/RagA family TonB-linked outer membrane protein</fullName>
    </submittedName>
</protein>
<keyword evidence="6 7" id="KW-0998">Cell outer membrane</keyword>
<dbReference type="InterPro" id="IPR023996">
    <property type="entry name" value="TonB-dep_OMP_SusC/RagA"/>
</dbReference>
<evidence type="ECO:0000313" key="10">
    <source>
        <dbReference type="Proteomes" id="UP001156666"/>
    </source>
</evidence>
<dbReference type="AlphaFoldDB" id="A0AA37SMX1"/>
<reference evidence="9" key="1">
    <citation type="journal article" date="2014" name="Int. J. Syst. Evol. Microbiol.">
        <title>Complete genome sequence of Corynebacterium casei LMG S-19264T (=DSM 44701T), isolated from a smear-ripened cheese.</title>
        <authorList>
            <consortium name="US DOE Joint Genome Institute (JGI-PGF)"/>
            <person name="Walter F."/>
            <person name="Albersmeier A."/>
            <person name="Kalinowski J."/>
            <person name="Ruckert C."/>
        </authorList>
    </citation>
    <scope>NUCLEOTIDE SEQUENCE</scope>
    <source>
        <strain evidence="9">NBRC 108769</strain>
    </source>
</reference>
<proteinExistence type="inferred from homology"/>
<keyword evidence="3 7" id="KW-1134">Transmembrane beta strand</keyword>
<evidence type="ECO:0000256" key="1">
    <source>
        <dbReference type="ARBA" id="ARBA00004571"/>
    </source>
</evidence>
<dbReference type="NCBIfam" id="TIGR04057">
    <property type="entry name" value="SusC_RagA_signa"/>
    <property type="match status" value="1"/>
</dbReference>
<name>A0AA37SMX1_9BACT</name>
<dbReference type="InterPro" id="IPR037066">
    <property type="entry name" value="Plug_dom_sf"/>
</dbReference>
<evidence type="ECO:0000256" key="7">
    <source>
        <dbReference type="PROSITE-ProRule" id="PRU01360"/>
    </source>
</evidence>
<dbReference type="Pfam" id="PF13715">
    <property type="entry name" value="CarbopepD_reg_2"/>
    <property type="match status" value="1"/>
</dbReference>
<organism evidence="9 10">
    <name type="scientific">Portibacter lacus</name>
    <dbReference type="NCBI Taxonomy" id="1099794"/>
    <lineage>
        <taxon>Bacteria</taxon>
        <taxon>Pseudomonadati</taxon>
        <taxon>Bacteroidota</taxon>
        <taxon>Saprospiria</taxon>
        <taxon>Saprospirales</taxon>
        <taxon>Haliscomenobacteraceae</taxon>
        <taxon>Portibacter</taxon>
    </lineage>
</organism>
<dbReference type="InterPro" id="IPR039426">
    <property type="entry name" value="TonB-dep_rcpt-like"/>
</dbReference>
<dbReference type="NCBIfam" id="TIGR04056">
    <property type="entry name" value="OMP_RagA_SusC"/>
    <property type="match status" value="1"/>
</dbReference>
<dbReference type="Pfam" id="PF07715">
    <property type="entry name" value="Plug"/>
    <property type="match status" value="1"/>
</dbReference>
<dbReference type="SUPFAM" id="SSF49464">
    <property type="entry name" value="Carboxypeptidase regulatory domain-like"/>
    <property type="match status" value="1"/>
</dbReference>
<dbReference type="EMBL" id="BSOH01000001">
    <property type="protein sequence ID" value="GLR15861.1"/>
    <property type="molecule type" value="Genomic_DNA"/>
</dbReference>
<evidence type="ECO:0000256" key="2">
    <source>
        <dbReference type="ARBA" id="ARBA00022448"/>
    </source>
</evidence>
<dbReference type="InterPro" id="IPR023997">
    <property type="entry name" value="TonB-dep_OMP_SusC/RagA_CS"/>
</dbReference>
<dbReference type="Proteomes" id="UP001156666">
    <property type="component" value="Unassembled WGS sequence"/>
</dbReference>
<evidence type="ECO:0000313" key="9">
    <source>
        <dbReference type="EMBL" id="GLR15861.1"/>
    </source>
</evidence>
<keyword evidence="4 7" id="KW-0812">Transmembrane</keyword>
<evidence type="ECO:0000256" key="5">
    <source>
        <dbReference type="ARBA" id="ARBA00023136"/>
    </source>
</evidence>
<keyword evidence="2 7" id="KW-0813">Transport</keyword>
<keyword evidence="5 7" id="KW-0472">Membrane</keyword>
<keyword evidence="10" id="KW-1185">Reference proteome</keyword>
<dbReference type="Gene3D" id="2.40.170.20">
    <property type="entry name" value="TonB-dependent receptor, beta-barrel domain"/>
    <property type="match status" value="1"/>
</dbReference>
<dbReference type="InterPro" id="IPR036942">
    <property type="entry name" value="Beta-barrel_TonB_sf"/>
</dbReference>
<dbReference type="Gene3D" id="2.170.130.10">
    <property type="entry name" value="TonB-dependent receptor, plug domain"/>
    <property type="match status" value="1"/>
</dbReference>
<evidence type="ECO:0000256" key="6">
    <source>
        <dbReference type="ARBA" id="ARBA00023237"/>
    </source>
</evidence>
<dbReference type="SUPFAM" id="SSF56935">
    <property type="entry name" value="Porins"/>
    <property type="match status" value="1"/>
</dbReference>
<feature type="domain" description="TonB-dependent receptor plug" evidence="8">
    <location>
        <begin position="92"/>
        <end position="212"/>
    </location>
</feature>
<dbReference type="InterPro" id="IPR012910">
    <property type="entry name" value="Plug_dom"/>
</dbReference>
<comment type="subcellular location">
    <subcellularLocation>
        <location evidence="1 7">Cell outer membrane</location>
        <topology evidence="1 7">Multi-pass membrane protein</topology>
    </subcellularLocation>
</comment>
<sequence>MTGTIIGSDGIALIGVNVSEQGSSNGTVTDLDGKYSLEVSDNATLVFSYTGFTTMEIVVGDESQIDVTLSQGLQLNEVVVTALGIKRESSTLTYAQQTVDGDELTLARDVNFLNSLSGKAAGVEIQKSSGGAGGSTKIVLRGDKSLGGSSSPLFVIDGIPMANNKGSQAGMWGGVDGGDGMSQLNPEDIESISILKGSNAAALYGSQGANGVVLITTKQGKNGKAVVSVSSGVTFENRLLKPDLQYKYGSENGTKESWSTTPGDYDDNFVEDFFQTGSNLINSISVSGGTDRTKAYFSFGNVTANGILENHKYDRNNLTFKQSTKLLNDKLTIGSSVILSIEETLNRPRAGYYDNPLTGLYRFPRDRNFDDFKNNYSIVDPNTNLAGQNWFVIDHHQSNPYWLRNKETQEHENKRMIGSLTLDYQFNDKLSISARGNYDYADKRAEQRQSAGGNTTTVHPNGSWNYSKWNDELIYTDAILNYNDNFGDFSLGVIGGTSYQKTVFGKGVEVPGSAQFGLQYANEFFFQNIGTNVPVRSILNSRLVKQAVFTNATIGYKEMFYVDVSGRNDWASSLAGTGNESYFYPSFGATAILSKIITMPDFITFAKVRFSNSRVGNEVPFNVVDPENTIAASGGVNRNLQQPFDNLSPEIITSNEIGTNWRFFDDKFGVDLTLYSTVSTDQFISLPAPSGSGFSTYFVNAGKIVNEGIEVVVDITPIYTPKFLWKTSFNFWANRNEVVETHPDLGPLSTGASEGYTARFEEGGSVGDIYAFMFQRDDQGRIMLDEATARPLKTAEVEFAGNLNSDWSLGWNNSFKMGKFGLNFIVNGKFGGLAFSQTESLLDEAGVSQRTADARDAGGVAVNAVQGDTPVSMVDTETWYRQVGGRNGIGEVYLYDRTNVRLTQANLSYNATFGNVPVTFSLVGQNLFFLYIKAPFDPELAMNTTRNSASLDNFNLPTTRTFGFNVNVKF</sequence>
<dbReference type="InterPro" id="IPR008969">
    <property type="entry name" value="CarboxyPept-like_regulatory"/>
</dbReference>
<comment type="caution">
    <text evidence="9">The sequence shown here is derived from an EMBL/GenBank/DDBJ whole genome shotgun (WGS) entry which is preliminary data.</text>
</comment>
<dbReference type="PROSITE" id="PS52016">
    <property type="entry name" value="TONB_DEPENDENT_REC_3"/>
    <property type="match status" value="1"/>
</dbReference>
<evidence type="ECO:0000259" key="8">
    <source>
        <dbReference type="Pfam" id="PF07715"/>
    </source>
</evidence>
<comment type="similarity">
    <text evidence="7">Belongs to the TonB-dependent receptor family.</text>
</comment>